<feature type="compositionally biased region" description="Low complexity" evidence="1">
    <location>
        <begin position="125"/>
        <end position="139"/>
    </location>
</feature>
<keyword evidence="2" id="KW-0472">Membrane</keyword>
<keyword evidence="2" id="KW-0812">Transmembrane</keyword>
<gene>
    <name evidence="3" type="ORF">COT78_02745</name>
</gene>
<evidence type="ECO:0008006" key="5">
    <source>
        <dbReference type="Google" id="ProtNLM"/>
    </source>
</evidence>
<keyword evidence="2" id="KW-1133">Transmembrane helix</keyword>
<evidence type="ECO:0000313" key="3">
    <source>
        <dbReference type="EMBL" id="PIS07591.1"/>
    </source>
</evidence>
<proteinExistence type="predicted"/>
<dbReference type="AlphaFoldDB" id="A0A2H0W695"/>
<evidence type="ECO:0000313" key="4">
    <source>
        <dbReference type="Proteomes" id="UP000231382"/>
    </source>
</evidence>
<accession>A0A2H0W695</accession>
<organism evidence="3 4">
    <name type="scientific">Candidatus Berkelbacteria bacterium CG10_big_fil_rev_8_21_14_0_10_43_13</name>
    <dbReference type="NCBI Taxonomy" id="1974514"/>
    <lineage>
        <taxon>Bacteria</taxon>
        <taxon>Candidatus Berkelbacteria</taxon>
    </lineage>
</organism>
<name>A0A2H0W695_9BACT</name>
<protein>
    <recommendedName>
        <fullName evidence="5">LysM domain-containing protein</fullName>
    </recommendedName>
</protein>
<evidence type="ECO:0000256" key="2">
    <source>
        <dbReference type="SAM" id="Phobius"/>
    </source>
</evidence>
<comment type="caution">
    <text evidence="3">The sequence shown here is derived from an EMBL/GenBank/DDBJ whole genome shotgun (WGS) entry which is preliminary data.</text>
</comment>
<evidence type="ECO:0000256" key="1">
    <source>
        <dbReference type="SAM" id="MobiDB-lite"/>
    </source>
</evidence>
<sequence>MTNTIKSVSIILAILPILPEKGALKMGKNVKAFDRPAEPMTLKEVAAWLVLVIVIVAIAAAFITRAVDDGNRRAVAVRAAVAEPTRWYYAVQDGDTYHSIATLFAPKGADKRHWEAELDRINRRSSSNGQLSSGDSLLLPVDSAVDPSSPLVQRVPTAEEAAKEMAASLRPVAAEK</sequence>
<reference evidence="4" key="1">
    <citation type="submission" date="2017-09" db="EMBL/GenBank/DDBJ databases">
        <title>Depth-based differentiation of microbial function through sediment-hosted aquifers and enrichment of novel symbionts in the deep terrestrial subsurface.</title>
        <authorList>
            <person name="Probst A.J."/>
            <person name="Ladd B."/>
            <person name="Jarett J.K."/>
            <person name="Geller-Mcgrath D.E."/>
            <person name="Sieber C.M.K."/>
            <person name="Emerson J.B."/>
            <person name="Anantharaman K."/>
            <person name="Thomas B.C."/>
            <person name="Malmstrom R."/>
            <person name="Stieglmeier M."/>
            <person name="Klingl A."/>
            <person name="Woyke T."/>
            <person name="Ryan C.M."/>
            <person name="Banfield J.F."/>
        </authorList>
    </citation>
    <scope>NUCLEOTIDE SEQUENCE [LARGE SCALE GENOMIC DNA]</scope>
</reference>
<feature type="transmembrane region" description="Helical" evidence="2">
    <location>
        <begin position="46"/>
        <end position="63"/>
    </location>
</feature>
<dbReference type="EMBL" id="PEZW01000018">
    <property type="protein sequence ID" value="PIS07591.1"/>
    <property type="molecule type" value="Genomic_DNA"/>
</dbReference>
<dbReference type="Proteomes" id="UP000231382">
    <property type="component" value="Unassembled WGS sequence"/>
</dbReference>
<feature type="region of interest" description="Disordered" evidence="1">
    <location>
        <begin position="124"/>
        <end position="176"/>
    </location>
</feature>